<evidence type="ECO:0000259" key="11">
    <source>
        <dbReference type="PROSITE" id="PS50011"/>
    </source>
</evidence>
<dbReference type="SUPFAM" id="SSF81901">
    <property type="entry name" value="HCP-like"/>
    <property type="match status" value="1"/>
</dbReference>
<dbReference type="SUPFAM" id="SSF48452">
    <property type="entry name" value="TPR-like"/>
    <property type="match status" value="2"/>
</dbReference>
<evidence type="ECO:0000313" key="12">
    <source>
        <dbReference type="EMBL" id="BBM85061.1"/>
    </source>
</evidence>
<dbReference type="SMART" id="SM00220">
    <property type="entry name" value="S_TKc"/>
    <property type="match status" value="1"/>
</dbReference>
<proteinExistence type="predicted"/>
<dbReference type="InterPro" id="IPR017441">
    <property type="entry name" value="Protein_kinase_ATP_BS"/>
</dbReference>
<keyword evidence="3" id="KW-0808">Transferase</keyword>
<keyword evidence="10" id="KW-0472">Membrane</keyword>
<sequence>MDYRDQCLAQWSYHLGYLPVEIYQKLQNSSVNFRQYCLQKKILTEKQFFNTQFFFILQFILQEAQKQEMLDNAQVASIINYRKQALQQNNFSPNLHFPQVPQFNMDHIATCVESLKSQGVFTNEDDQIYEQITNSTTQNPLEKSPGVFTKNDLGTFAVYKLEKQIGAGGMGRVYKAYHARLDRTVAIKVILGTQSTENQSRFLEEGKLTAKLHHPNIVTVHDMGTYQGQDYIVMDYIEGGSLSDLLAKKKLNIRRSLEIIKDVCYAMGYAHKSNIIHRDLKPSNIMMNNGDTPLVMDFGLAKNIENSSELTREGSVIGTPRYMAPEQAAGHIHRLSPATDVYSLGAILYQMITRKAVIDGQTPVEMIFSILHRDVIPPRKHNSKISKELESICLKALEKTPKDRYQNGREMAEDIERMLNGEAIEARRASFSYFLWKKVQRHKLPIAITTTISMLLLFTLGIMSYVNRQAQNKKSILVWQKWWERFTELAVQDQQTFGERKQRLETAFTIIEKLHQQYPQLCKEVRLDQYQEDKKIQDKITRWQKNDDALFSIWEYFQNCSDMIKKYSALQKEYEQNKREHSQVLAQAQHNFGNNDAIRSYATSNTPALSLAKNYQDKLSSLVKEISQIDLTKQRELSSKSLEKLRWKAQFIYRCDNANDKAQQTLRRITAITQNRYGLVLERILQLQKPTLYTLEAIRSELENIVLANSTFADSFYRIARLYHQQGDTFTAQIYYEKATRRFSDNHFFSLYYLGQIYSQRWHLLMGKRSAVKHQEKSISDKLDTQYVKVLKKHRKNMEDEINDIRDNFQQVQKKLEQIPSGSNQSYYRTMAKFYREIMKREDFVVREFDNVNAGSILHFYLCPQKKDSMEEFNKGLQKYRDLLKILESINQQNFIGETQLYRAKIYQDLMLLEGKGSYLQKVNNIIVNFEDAVKNQRMNVASWLGLARIYNMIGDFERAAYLYKQVAEADFAAQWQYILVRMGDKKLNDATRELERLLKKHPLQEKHTSFLAEVDGNPELKVLYNPPSPLEHLQMELNFLAFLYLRQGKLDKVKELMPRVFPLMSQSIQLNRRGKSYVCNLLFIIIALQMQNKKQAHMASRILWQTLAQSFPPLRQTNLLSSFLPWLQNYDNILIQHPKYRHPPKHIDTFINKLVKIDEELLYQVVNRSNLLKQIHIYLRDKPQLHKEYRILTGRVTGNEKSIDLAIFLLIKLGIDLTEKKILETNFVSALKVNYRKAIAHFRRSFSAKNKHEHLQNALDYMQLVIAEQPQQGEYHYAIAVILSQMSQRKNEMYEHLEWAKQLGWNLNYLKIDPLFADVSREKRFRSLFAKKSKTIAQISISDVNNKIQSLLKKKQPHKAMRLYNIFIKNNNVAVKNTYEKMVQQMTQLFVGKAKRNLDSPQKIEQICYEIKHTVAKDSVKILHKIAMLYTNRGKGYISRQELRMAKDDLNTAIKIDPLCYKAYKYRGEVYKKQNKPQQAQQDFATYRRLKKEE</sequence>
<feature type="transmembrane region" description="Helical" evidence="10">
    <location>
        <begin position="444"/>
        <end position="466"/>
    </location>
</feature>
<dbReference type="FunFam" id="1.10.510.10:FF:000021">
    <property type="entry name" value="Serine/threonine protein kinase"/>
    <property type="match status" value="1"/>
</dbReference>
<dbReference type="PANTHER" id="PTHR43289:SF34">
    <property type="entry name" value="SERINE_THREONINE-PROTEIN KINASE YBDM-RELATED"/>
    <property type="match status" value="1"/>
</dbReference>
<keyword evidence="7" id="KW-0802">TPR repeat</keyword>
<dbReference type="KEGG" id="uam:UABAM_03424"/>
<dbReference type="GO" id="GO:0004674">
    <property type="term" value="F:protein serine/threonine kinase activity"/>
    <property type="evidence" value="ECO:0007669"/>
    <property type="project" value="UniProtKB-KW"/>
</dbReference>
<dbReference type="Gene3D" id="1.25.40.10">
    <property type="entry name" value="Tetratricopeptide repeat domain"/>
    <property type="match status" value="3"/>
</dbReference>
<dbReference type="Proteomes" id="UP000326354">
    <property type="component" value="Chromosome"/>
</dbReference>
<feature type="domain" description="Protein kinase" evidence="11">
    <location>
        <begin position="159"/>
        <end position="419"/>
    </location>
</feature>
<dbReference type="CDD" id="cd14014">
    <property type="entry name" value="STKc_PknB_like"/>
    <property type="match status" value="1"/>
</dbReference>
<dbReference type="Pfam" id="PF13181">
    <property type="entry name" value="TPR_8"/>
    <property type="match status" value="1"/>
</dbReference>
<feature type="binding site" evidence="8">
    <location>
        <position position="188"/>
    </location>
    <ligand>
        <name>ATP</name>
        <dbReference type="ChEBI" id="CHEBI:30616"/>
    </ligand>
</feature>
<dbReference type="Pfam" id="PF00069">
    <property type="entry name" value="Pkinase"/>
    <property type="match status" value="1"/>
</dbReference>
<keyword evidence="5 12" id="KW-0418">Kinase</keyword>
<feature type="repeat" description="TPR" evidence="7">
    <location>
        <begin position="1428"/>
        <end position="1461"/>
    </location>
</feature>
<dbReference type="PROSITE" id="PS50011">
    <property type="entry name" value="PROTEIN_KINASE_DOM"/>
    <property type="match status" value="1"/>
</dbReference>
<protein>
    <recommendedName>
        <fullName evidence="1">non-specific serine/threonine protein kinase</fullName>
        <ecNumber evidence="1">2.7.11.1</ecNumber>
    </recommendedName>
</protein>
<dbReference type="InterPro" id="IPR008271">
    <property type="entry name" value="Ser/Thr_kinase_AS"/>
</dbReference>
<dbReference type="InterPro" id="IPR011009">
    <property type="entry name" value="Kinase-like_dom_sf"/>
</dbReference>
<gene>
    <name evidence="12" type="ORF">UABAM_03424</name>
</gene>
<feature type="coiled-coil region" evidence="9">
    <location>
        <begin position="560"/>
        <end position="591"/>
    </location>
</feature>
<evidence type="ECO:0000256" key="9">
    <source>
        <dbReference type="SAM" id="Coils"/>
    </source>
</evidence>
<reference evidence="12 13" key="1">
    <citation type="submission" date="2019-08" db="EMBL/GenBank/DDBJ databases">
        <title>Complete genome sequence of Candidatus Uab amorphum.</title>
        <authorList>
            <person name="Shiratori T."/>
            <person name="Suzuki S."/>
            <person name="Kakizawa Y."/>
            <person name="Ishida K."/>
        </authorList>
    </citation>
    <scope>NUCLEOTIDE SEQUENCE [LARGE SCALE GENOMIC DNA]</scope>
    <source>
        <strain evidence="12 13">SRT547</strain>
    </source>
</reference>
<dbReference type="Gene3D" id="3.30.200.20">
    <property type="entry name" value="Phosphorylase Kinase, domain 1"/>
    <property type="match status" value="1"/>
</dbReference>
<organism evidence="12 13">
    <name type="scientific">Uabimicrobium amorphum</name>
    <dbReference type="NCBI Taxonomy" id="2596890"/>
    <lineage>
        <taxon>Bacteria</taxon>
        <taxon>Pseudomonadati</taxon>
        <taxon>Planctomycetota</taxon>
        <taxon>Candidatus Uabimicrobiia</taxon>
        <taxon>Candidatus Uabimicrobiales</taxon>
        <taxon>Candidatus Uabimicrobiaceae</taxon>
        <taxon>Candidatus Uabimicrobium</taxon>
    </lineage>
</organism>
<dbReference type="InterPro" id="IPR019734">
    <property type="entry name" value="TPR_rpt"/>
</dbReference>
<feature type="coiled-coil region" evidence="9">
    <location>
        <begin position="788"/>
        <end position="815"/>
    </location>
</feature>
<keyword evidence="10" id="KW-0812">Transmembrane</keyword>
<keyword evidence="13" id="KW-1185">Reference proteome</keyword>
<dbReference type="RefSeq" id="WP_151969181.1">
    <property type="nucleotide sequence ID" value="NZ_AP019860.1"/>
</dbReference>
<evidence type="ECO:0000256" key="6">
    <source>
        <dbReference type="ARBA" id="ARBA00022840"/>
    </source>
</evidence>
<dbReference type="PROSITE" id="PS00107">
    <property type="entry name" value="PROTEIN_KINASE_ATP"/>
    <property type="match status" value="1"/>
</dbReference>
<evidence type="ECO:0000256" key="5">
    <source>
        <dbReference type="ARBA" id="ARBA00022777"/>
    </source>
</evidence>
<keyword evidence="4 8" id="KW-0547">Nucleotide-binding</keyword>
<dbReference type="EMBL" id="AP019860">
    <property type="protein sequence ID" value="BBM85061.1"/>
    <property type="molecule type" value="Genomic_DNA"/>
</dbReference>
<evidence type="ECO:0000256" key="2">
    <source>
        <dbReference type="ARBA" id="ARBA00022527"/>
    </source>
</evidence>
<dbReference type="PROSITE" id="PS50005">
    <property type="entry name" value="TPR"/>
    <property type="match status" value="1"/>
</dbReference>
<dbReference type="PANTHER" id="PTHR43289">
    <property type="entry name" value="MITOGEN-ACTIVATED PROTEIN KINASE KINASE KINASE 20-RELATED"/>
    <property type="match status" value="1"/>
</dbReference>
<keyword evidence="9" id="KW-0175">Coiled coil</keyword>
<evidence type="ECO:0000256" key="10">
    <source>
        <dbReference type="SAM" id="Phobius"/>
    </source>
</evidence>
<dbReference type="PROSITE" id="PS00108">
    <property type="entry name" value="PROTEIN_KINASE_ST"/>
    <property type="match status" value="1"/>
</dbReference>
<evidence type="ECO:0000256" key="1">
    <source>
        <dbReference type="ARBA" id="ARBA00012513"/>
    </source>
</evidence>
<keyword evidence="2" id="KW-0723">Serine/threonine-protein kinase</keyword>
<evidence type="ECO:0000256" key="3">
    <source>
        <dbReference type="ARBA" id="ARBA00022679"/>
    </source>
</evidence>
<dbReference type="SUPFAM" id="SSF56112">
    <property type="entry name" value="Protein kinase-like (PK-like)"/>
    <property type="match status" value="1"/>
</dbReference>
<keyword evidence="10" id="KW-1133">Transmembrane helix</keyword>
<dbReference type="InterPro" id="IPR011990">
    <property type="entry name" value="TPR-like_helical_dom_sf"/>
</dbReference>
<dbReference type="SMART" id="SM00028">
    <property type="entry name" value="TPR"/>
    <property type="match status" value="4"/>
</dbReference>
<dbReference type="InterPro" id="IPR000719">
    <property type="entry name" value="Prot_kinase_dom"/>
</dbReference>
<dbReference type="EC" id="2.7.11.1" evidence="1"/>
<dbReference type="Gene3D" id="1.10.510.10">
    <property type="entry name" value="Transferase(Phosphotransferase) domain 1"/>
    <property type="match status" value="1"/>
</dbReference>
<dbReference type="GO" id="GO:0005524">
    <property type="term" value="F:ATP binding"/>
    <property type="evidence" value="ECO:0007669"/>
    <property type="project" value="UniProtKB-UniRule"/>
</dbReference>
<evidence type="ECO:0000256" key="4">
    <source>
        <dbReference type="ARBA" id="ARBA00022741"/>
    </source>
</evidence>
<accession>A0A5S9IPG2</accession>
<dbReference type="OrthoDB" id="9788659at2"/>
<name>A0A5S9IPG2_UABAM</name>
<evidence type="ECO:0000256" key="8">
    <source>
        <dbReference type="PROSITE-ProRule" id="PRU10141"/>
    </source>
</evidence>
<evidence type="ECO:0000256" key="7">
    <source>
        <dbReference type="PROSITE-ProRule" id="PRU00339"/>
    </source>
</evidence>
<keyword evidence="6 8" id="KW-0067">ATP-binding</keyword>
<evidence type="ECO:0000313" key="13">
    <source>
        <dbReference type="Proteomes" id="UP000326354"/>
    </source>
</evidence>